<dbReference type="EMBL" id="CP049056">
    <property type="protein sequence ID" value="QIE57174.1"/>
    <property type="molecule type" value="Genomic_DNA"/>
</dbReference>
<evidence type="ECO:0000313" key="3">
    <source>
        <dbReference type="Proteomes" id="UP000503336"/>
    </source>
</evidence>
<dbReference type="InterPro" id="IPR029068">
    <property type="entry name" value="Glyas_Bleomycin-R_OHBP_Dase"/>
</dbReference>
<dbReference type="Proteomes" id="UP000503336">
    <property type="component" value="Chromosome"/>
</dbReference>
<proteinExistence type="predicted"/>
<keyword evidence="3" id="KW-1185">Reference proteome</keyword>
<dbReference type="PROSITE" id="PS51819">
    <property type="entry name" value="VOC"/>
    <property type="match status" value="1"/>
</dbReference>
<dbReference type="Gene3D" id="3.10.180.10">
    <property type="entry name" value="2,3-Dihydroxybiphenyl 1,2-Dioxygenase, domain 1"/>
    <property type="match status" value="1"/>
</dbReference>
<sequence length="125" mass="13040">MSVLRVVANLPAADPAAGRAFYCGVLGMEAPMDMGWIVTFAAPGVEQAPQLSLMSEGGGGAPVPPLSVEVDDVDAAYERAVAAGFEITRALADEPWGVRRFFVRGPAGEIVNVLAHIDAGFSRPE</sequence>
<dbReference type="SUPFAM" id="SSF54593">
    <property type="entry name" value="Glyoxalase/Bleomycin resistance protein/Dihydroxybiphenyl dioxygenase"/>
    <property type="match status" value="1"/>
</dbReference>
<dbReference type="RefSeq" id="WP_165101628.1">
    <property type="nucleotide sequence ID" value="NZ_CP049056.1"/>
</dbReference>
<protein>
    <submittedName>
        <fullName evidence="2">Glyoxalase</fullName>
    </submittedName>
</protein>
<organism evidence="2 3">
    <name type="scientific">Pikeienuella piscinae</name>
    <dbReference type="NCBI Taxonomy" id="2748098"/>
    <lineage>
        <taxon>Bacteria</taxon>
        <taxon>Pseudomonadati</taxon>
        <taxon>Pseudomonadota</taxon>
        <taxon>Alphaproteobacteria</taxon>
        <taxon>Rhodobacterales</taxon>
        <taxon>Paracoccaceae</taxon>
        <taxon>Pikeienuella</taxon>
    </lineage>
</organism>
<feature type="domain" description="VOC" evidence="1">
    <location>
        <begin position="2"/>
        <end position="116"/>
    </location>
</feature>
<dbReference type="AlphaFoldDB" id="A0A7M3T593"/>
<dbReference type="InterPro" id="IPR004360">
    <property type="entry name" value="Glyas_Fos-R_dOase_dom"/>
</dbReference>
<evidence type="ECO:0000259" key="1">
    <source>
        <dbReference type="PROSITE" id="PS51819"/>
    </source>
</evidence>
<dbReference type="Pfam" id="PF00903">
    <property type="entry name" value="Glyoxalase"/>
    <property type="match status" value="1"/>
</dbReference>
<gene>
    <name evidence="2" type="ORF">G5B40_18055</name>
</gene>
<reference evidence="2 3" key="1">
    <citation type="submission" date="2020-02" db="EMBL/GenBank/DDBJ databases">
        <title>complete genome sequence of Rhodobacteraceae bacterium.</title>
        <authorList>
            <person name="Park J."/>
            <person name="Kim Y.-S."/>
            <person name="Kim K.-H."/>
        </authorList>
    </citation>
    <scope>NUCLEOTIDE SEQUENCE [LARGE SCALE GENOMIC DNA]</scope>
    <source>
        <strain evidence="2 3">RR4-56</strain>
    </source>
</reference>
<evidence type="ECO:0000313" key="2">
    <source>
        <dbReference type="EMBL" id="QIE57174.1"/>
    </source>
</evidence>
<accession>A0A7M3T593</accession>
<dbReference type="InterPro" id="IPR037523">
    <property type="entry name" value="VOC_core"/>
</dbReference>
<name>A0A7M3T593_9RHOB</name>
<dbReference type="KEGG" id="hdh:G5B40_18055"/>